<organism evidence="2 3">
    <name type="scientific">Sulfoacidibacillus ferrooxidans</name>
    <dbReference type="NCBI Taxonomy" id="2005001"/>
    <lineage>
        <taxon>Bacteria</taxon>
        <taxon>Bacillati</taxon>
        <taxon>Bacillota</taxon>
        <taxon>Bacilli</taxon>
        <taxon>Bacillales</taxon>
        <taxon>Alicyclobacillaceae</taxon>
        <taxon>Sulfoacidibacillus</taxon>
    </lineage>
</organism>
<keyword evidence="3" id="KW-1185">Reference proteome</keyword>
<evidence type="ECO:0000259" key="1">
    <source>
        <dbReference type="Pfam" id="PF10026"/>
    </source>
</evidence>
<dbReference type="EMBL" id="JALBUF010000008">
    <property type="protein sequence ID" value="MCI0184132.1"/>
    <property type="molecule type" value="Genomic_DNA"/>
</dbReference>
<dbReference type="Proteomes" id="UP001139263">
    <property type="component" value="Unassembled WGS sequence"/>
</dbReference>
<protein>
    <recommendedName>
        <fullName evidence="1">DUF2268 domain-containing protein</fullName>
    </recommendedName>
</protein>
<sequence length="227" mass="26193">MKPIEFIPRLHQMKEFIEACEMESASERRHLFMSLFNLTDEDVNYLIFHGMIPLDSPLDVFRSTLKQMDFHNVEPFIQKTLIDLSNQYPSGKKVLVELYPMDKHDKFGRERLGGVSAWTNWEGDTIHLVVYPARETEHALESTVVHEYNHHYRITALNNGHADVTLLEKIVREGLAEHFVAEVLGVDFRGPWVDALSEDEAKRLWDTVYSVHSSDTGEETNSFVFGG</sequence>
<gene>
    <name evidence="2" type="ORF">MM817_02427</name>
</gene>
<dbReference type="AlphaFoldDB" id="A0A9X1VDJ9"/>
<evidence type="ECO:0000313" key="3">
    <source>
        <dbReference type="Proteomes" id="UP001139263"/>
    </source>
</evidence>
<name>A0A9X1VDJ9_9BACL</name>
<feature type="domain" description="DUF2268" evidence="1">
    <location>
        <begin position="88"/>
        <end position="226"/>
    </location>
</feature>
<reference evidence="2" key="1">
    <citation type="submission" date="2022-03" db="EMBL/GenBank/DDBJ databases">
        <title>Draft Genome Sequence of Firmicute Strain S0AB, a Heterotrophic Iron/Sulfur-Oxidizing Extreme Acidophile.</title>
        <authorList>
            <person name="Vergara E."/>
            <person name="Pakostova E."/>
            <person name="Johnson D.B."/>
            <person name="Holmes D.S."/>
        </authorList>
    </citation>
    <scope>NUCLEOTIDE SEQUENCE</scope>
    <source>
        <strain evidence="2">S0AB</strain>
    </source>
</reference>
<dbReference type="Pfam" id="PF10026">
    <property type="entry name" value="DUF2268"/>
    <property type="match status" value="1"/>
</dbReference>
<dbReference type="InterPro" id="IPR018728">
    <property type="entry name" value="DUF2268"/>
</dbReference>
<comment type="caution">
    <text evidence="2">The sequence shown here is derived from an EMBL/GenBank/DDBJ whole genome shotgun (WGS) entry which is preliminary data.</text>
</comment>
<evidence type="ECO:0000313" key="2">
    <source>
        <dbReference type="EMBL" id="MCI0184132.1"/>
    </source>
</evidence>
<accession>A0A9X1VDJ9</accession>
<proteinExistence type="predicted"/>